<dbReference type="EMBL" id="MU154945">
    <property type="protein sequence ID" value="KAF9486763.1"/>
    <property type="molecule type" value="Genomic_DNA"/>
</dbReference>
<evidence type="ECO:0000313" key="1">
    <source>
        <dbReference type="EMBL" id="KAF9486763.1"/>
    </source>
</evidence>
<dbReference type="AlphaFoldDB" id="A0A9P5ZGM1"/>
<dbReference type="Proteomes" id="UP000807025">
    <property type="component" value="Unassembled WGS sequence"/>
</dbReference>
<accession>A0A9P5ZGM1</accession>
<name>A0A9P5ZGM1_PLEER</name>
<reference evidence="1" key="1">
    <citation type="submission" date="2020-11" db="EMBL/GenBank/DDBJ databases">
        <authorList>
            <consortium name="DOE Joint Genome Institute"/>
            <person name="Ahrendt S."/>
            <person name="Riley R."/>
            <person name="Andreopoulos W."/>
            <person name="Labutti K."/>
            <person name="Pangilinan J."/>
            <person name="Ruiz-Duenas F.J."/>
            <person name="Barrasa J.M."/>
            <person name="Sanchez-Garcia M."/>
            <person name="Camarero S."/>
            <person name="Miyauchi S."/>
            <person name="Serrano A."/>
            <person name="Linde D."/>
            <person name="Babiker R."/>
            <person name="Drula E."/>
            <person name="Ayuso-Fernandez I."/>
            <person name="Pacheco R."/>
            <person name="Padilla G."/>
            <person name="Ferreira P."/>
            <person name="Barriuso J."/>
            <person name="Kellner H."/>
            <person name="Castanera R."/>
            <person name="Alfaro M."/>
            <person name="Ramirez L."/>
            <person name="Pisabarro A.G."/>
            <person name="Kuo A."/>
            <person name="Tritt A."/>
            <person name="Lipzen A."/>
            <person name="He G."/>
            <person name="Yan M."/>
            <person name="Ng V."/>
            <person name="Cullen D."/>
            <person name="Martin F."/>
            <person name="Rosso M.-N."/>
            <person name="Henrissat B."/>
            <person name="Hibbett D."/>
            <person name="Martinez A.T."/>
            <person name="Grigoriev I.V."/>
        </authorList>
    </citation>
    <scope>NUCLEOTIDE SEQUENCE</scope>
    <source>
        <strain evidence="1">ATCC 90797</strain>
    </source>
</reference>
<keyword evidence="2" id="KW-1185">Reference proteome</keyword>
<proteinExistence type="predicted"/>
<gene>
    <name evidence="1" type="ORF">BDN71DRAFT_884024</name>
</gene>
<organism evidence="1 2">
    <name type="scientific">Pleurotus eryngii</name>
    <name type="common">Boletus of the steppes</name>
    <dbReference type="NCBI Taxonomy" id="5323"/>
    <lineage>
        <taxon>Eukaryota</taxon>
        <taxon>Fungi</taxon>
        <taxon>Dikarya</taxon>
        <taxon>Basidiomycota</taxon>
        <taxon>Agaricomycotina</taxon>
        <taxon>Agaricomycetes</taxon>
        <taxon>Agaricomycetidae</taxon>
        <taxon>Agaricales</taxon>
        <taxon>Pleurotineae</taxon>
        <taxon>Pleurotaceae</taxon>
        <taxon>Pleurotus</taxon>
    </lineage>
</organism>
<sequence length="162" mass="17271">MINLHHLVLLAPWSSSFVGRGAVDAVCALVVSAAVLALTVLSIPETLGSYSTILHSVIGSRLTLSIIEAHSTRDRLSISAPISAPNYRIAVAVGGDPSNGNGRPILDFLTSVDAHLTHICLLVLRQELHPIIGELSFAKNSESSSFEWSSIMTSSHYAARML</sequence>
<comment type="caution">
    <text evidence="1">The sequence shown here is derived from an EMBL/GenBank/DDBJ whole genome shotgun (WGS) entry which is preliminary data.</text>
</comment>
<protein>
    <submittedName>
        <fullName evidence="1">Uncharacterized protein</fullName>
    </submittedName>
</protein>
<evidence type="ECO:0000313" key="2">
    <source>
        <dbReference type="Proteomes" id="UP000807025"/>
    </source>
</evidence>